<dbReference type="GO" id="GO:0008270">
    <property type="term" value="F:zinc ion binding"/>
    <property type="evidence" value="ECO:0007669"/>
    <property type="project" value="InterPro"/>
</dbReference>
<evidence type="ECO:0000256" key="6">
    <source>
        <dbReference type="ARBA" id="ARBA00022840"/>
    </source>
</evidence>
<evidence type="ECO:0000259" key="12">
    <source>
        <dbReference type="Pfam" id="PF00749"/>
    </source>
</evidence>
<evidence type="ECO:0000256" key="11">
    <source>
        <dbReference type="RuleBase" id="RU363037"/>
    </source>
</evidence>
<dbReference type="GO" id="GO:0000049">
    <property type="term" value="F:tRNA binding"/>
    <property type="evidence" value="ECO:0007669"/>
    <property type="project" value="InterPro"/>
</dbReference>
<keyword evidence="4 11" id="KW-0436">Ligase</keyword>
<dbReference type="PANTHER" id="PTHR43311">
    <property type="entry name" value="GLUTAMATE--TRNA LIGASE"/>
    <property type="match status" value="1"/>
</dbReference>
<evidence type="ECO:0000256" key="5">
    <source>
        <dbReference type="ARBA" id="ARBA00022741"/>
    </source>
</evidence>
<dbReference type="GO" id="GO:0006424">
    <property type="term" value="P:glutamyl-tRNA aminoacylation"/>
    <property type="evidence" value="ECO:0007669"/>
    <property type="project" value="InterPro"/>
</dbReference>
<evidence type="ECO:0000256" key="9">
    <source>
        <dbReference type="ARBA" id="ARBA00030865"/>
    </source>
</evidence>
<dbReference type="SUPFAM" id="SSF48163">
    <property type="entry name" value="An anticodon-binding domain of class I aminoacyl-tRNA synthetases"/>
    <property type="match status" value="1"/>
</dbReference>
<name>A0AAN6MHW5_9PEZI</name>
<protein>
    <recommendedName>
        <fullName evidence="10">Glutamate--tRNA ligase, mitochondrial</fullName>
        <ecNumber evidence="3">6.1.1.17</ecNumber>
    </recommendedName>
    <alternativeName>
        <fullName evidence="9">Glutamyl-tRNA synthetase</fullName>
    </alternativeName>
</protein>
<dbReference type="PANTHER" id="PTHR43311:SF2">
    <property type="entry name" value="GLUTAMATE--TRNA LIGASE, MITOCHONDRIAL-RELATED"/>
    <property type="match status" value="1"/>
</dbReference>
<dbReference type="Pfam" id="PF00749">
    <property type="entry name" value="tRNA-synt_1c"/>
    <property type="match status" value="1"/>
</dbReference>
<evidence type="ECO:0000256" key="8">
    <source>
        <dbReference type="ARBA" id="ARBA00023146"/>
    </source>
</evidence>
<evidence type="ECO:0000256" key="4">
    <source>
        <dbReference type="ARBA" id="ARBA00022598"/>
    </source>
</evidence>
<dbReference type="InterPro" id="IPR020058">
    <property type="entry name" value="Glu/Gln-tRNA-synth_Ib_cat-dom"/>
</dbReference>
<accession>A0AAN6MHW5</accession>
<dbReference type="GO" id="GO:0005739">
    <property type="term" value="C:mitochondrion"/>
    <property type="evidence" value="ECO:0007669"/>
    <property type="project" value="UniProtKB-SubCell"/>
</dbReference>
<dbReference type="CDD" id="cd00808">
    <property type="entry name" value="GluRS_core"/>
    <property type="match status" value="1"/>
</dbReference>
<dbReference type="AlphaFoldDB" id="A0AAN6MHW5"/>
<dbReference type="Pfam" id="PF19269">
    <property type="entry name" value="Anticodon_2"/>
    <property type="match status" value="1"/>
</dbReference>
<evidence type="ECO:0000313" key="15">
    <source>
        <dbReference type="Proteomes" id="UP001303889"/>
    </source>
</evidence>
<feature type="domain" description="Glutamyl/glutaminyl-tRNA synthetase class Ib catalytic" evidence="12">
    <location>
        <begin position="14"/>
        <end position="313"/>
    </location>
</feature>
<dbReference type="InterPro" id="IPR033910">
    <property type="entry name" value="GluRS_core"/>
</dbReference>
<reference evidence="14" key="2">
    <citation type="submission" date="2023-05" db="EMBL/GenBank/DDBJ databases">
        <authorList>
            <consortium name="Lawrence Berkeley National Laboratory"/>
            <person name="Steindorff A."/>
            <person name="Hensen N."/>
            <person name="Bonometti L."/>
            <person name="Westerberg I."/>
            <person name="Brannstrom I.O."/>
            <person name="Guillou S."/>
            <person name="Cros-Aarteil S."/>
            <person name="Calhoun S."/>
            <person name="Haridas S."/>
            <person name="Kuo A."/>
            <person name="Mondo S."/>
            <person name="Pangilinan J."/>
            <person name="Riley R."/>
            <person name="Labutti K."/>
            <person name="Andreopoulos B."/>
            <person name="Lipzen A."/>
            <person name="Chen C."/>
            <person name="Yanf M."/>
            <person name="Daum C."/>
            <person name="Ng V."/>
            <person name="Clum A."/>
            <person name="Ohm R."/>
            <person name="Martin F."/>
            <person name="Silar P."/>
            <person name="Natvig D."/>
            <person name="Lalanne C."/>
            <person name="Gautier V."/>
            <person name="Ament-Velasquez S.L."/>
            <person name="Kruys A."/>
            <person name="Hutchinson M.I."/>
            <person name="Powell A.J."/>
            <person name="Barry K."/>
            <person name="Miller A.N."/>
            <person name="Grigoriev I.V."/>
            <person name="Debuchy R."/>
            <person name="Gladieux P."/>
            <person name="Thoren M.H."/>
            <person name="Johannesson H."/>
        </authorList>
    </citation>
    <scope>NUCLEOTIDE SEQUENCE</scope>
    <source>
        <strain evidence="14">CBS 103.79</strain>
    </source>
</reference>
<dbReference type="InterPro" id="IPR000924">
    <property type="entry name" value="Glu/Gln-tRNA-synth"/>
</dbReference>
<dbReference type="SUPFAM" id="SSF52374">
    <property type="entry name" value="Nucleotidylyl transferase"/>
    <property type="match status" value="1"/>
</dbReference>
<comment type="caution">
    <text evidence="14">The sequence shown here is derived from an EMBL/GenBank/DDBJ whole genome shotgun (WGS) entry which is preliminary data.</text>
</comment>
<dbReference type="GO" id="GO:0005524">
    <property type="term" value="F:ATP binding"/>
    <property type="evidence" value="ECO:0007669"/>
    <property type="project" value="UniProtKB-KW"/>
</dbReference>
<keyword evidence="7 11" id="KW-0648">Protein biosynthesis</keyword>
<dbReference type="InterPro" id="IPR014729">
    <property type="entry name" value="Rossmann-like_a/b/a_fold"/>
</dbReference>
<keyword evidence="5 11" id="KW-0547">Nucleotide-binding</keyword>
<evidence type="ECO:0000256" key="7">
    <source>
        <dbReference type="ARBA" id="ARBA00022917"/>
    </source>
</evidence>
<dbReference type="HAMAP" id="MF_00022">
    <property type="entry name" value="Glu_tRNA_synth_type1"/>
    <property type="match status" value="1"/>
</dbReference>
<comment type="similarity">
    <text evidence="2">Belongs to the class-I aminoacyl-tRNA synthetase family. Glutamate--tRNA ligase type 1 subfamily.</text>
</comment>
<keyword evidence="8 11" id="KW-0030">Aminoacyl-tRNA synthetase</keyword>
<evidence type="ECO:0000256" key="10">
    <source>
        <dbReference type="ARBA" id="ARBA00072917"/>
    </source>
</evidence>
<dbReference type="EC" id="6.1.1.17" evidence="3"/>
<dbReference type="Gene3D" id="3.40.50.620">
    <property type="entry name" value="HUPs"/>
    <property type="match status" value="1"/>
</dbReference>
<dbReference type="PRINTS" id="PR00987">
    <property type="entry name" value="TRNASYNTHGLU"/>
</dbReference>
<dbReference type="NCBIfam" id="TIGR00464">
    <property type="entry name" value="gltX_bact"/>
    <property type="match status" value="1"/>
</dbReference>
<evidence type="ECO:0000256" key="3">
    <source>
        <dbReference type="ARBA" id="ARBA00012835"/>
    </source>
</evidence>
<reference evidence="14" key="1">
    <citation type="journal article" date="2023" name="Mol. Phylogenet. Evol.">
        <title>Genome-scale phylogeny and comparative genomics of the fungal order Sordariales.</title>
        <authorList>
            <person name="Hensen N."/>
            <person name="Bonometti L."/>
            <person name="Westerberg I."/>
            <person name="Brannstrom I.O."/>
            <person name="Guillou S."/>
            <person name="Cros-Aarteil S."/>
            <person name="Calhoun S."/>
            <person name="Haridas S."/>
            <person name="Kuo A."/>
            <person name="Mondo S."/>
            <person name="Pangilinan J."/>
            <person name="Riley R."/>
            <person name="LaButti K."/>
            <person name="Andreopoulos B."/>
            <person name="Lipzen A."/>
            <person name="Chen C."/>
            <person name="Yan M."/>
            <person name="Daum C."/>
            <person name="Ng V."/>
            <person name="Clum A."/>
            <person name="Steindorff A."/>
            <person name="Ohm R.A."/>
            <person name="Martin F."/>
            <person name="Silar P."/>
            <person name="Natvig D.O."/>
            <person name="Lalanne C."/>
            <person name="Gautier V."/>
            <person name="Ament-Velasquez S.L."/>
            <person name="Kruys A."/>
            <person name="Hutchinson M.I."/>
            <person name="Powell A.J."/>
            <person name="Barry K."/>
            <person name="Miller A.N."/>
            <person name="Grigoriev I.V."/>
            <person name="Debuchy R."/>
            <person name="Gladieux P."/>
            <person name="Hiltunen Thoren M."/>
            <person name="Johannesson H."/>
        </authorList>
    </citation>
    <scope>NUCLEOTIDE SEQUENCE</scope>
    <source>
        <strain evidence="14">CBS 103.79</strain>
    </source>
</reference>
<evidence type="ECO:0000313" key="14">
    <source>
        <dbReference type="EMBL" id="KAK3900879.1"/>
    </source>
</evidence>
<keyword evidence="6 11" id="KW-0067">ATP-binding</keyword>
<proteinExistence type="inferred from homology"/>
<evidence type="ECO:0000256" key="1">
    <source>
        <dbReference type="ARBA" id="ARBA00004173"/>
    </source>
</evidence>
<dbReference type="InterPro" id="IPR049940">
    <property type="entry name" value="GluQ/Sye"/>
</dbReference>
<dbReference type="InterPro" id="IPR045462">
    <property type="entry name" value="aa-tRNA-synth_I_cd-bd"/>
</dbReference>
<organism evidence="14 15">
    <name type="scientific">Staphylotrichum tortipilum</name>
    <dbReference type="NCBI Taxonomy" id="2831512"/>
    <lineage>
        <taxon>Eukaryota</taxon>
        <taxon>Fungi</taxon>
        <taxon>Dikarya</taxon>
        <taxon>Ascomycota</taxon>
        <taxon>Pezizomycotina</taxon>
        <taxon>Sordariomycetes</taxon>
        <taxon>Sordariomycetidae</taxon>
        <taxon>Sordariales</taxon>
        <taxon>Chaetomiaceae</taxon>
        <taxon>Staphylotrichum</taxon>
    </lineage>
</organism>
<comment type="subcellular location">
    <subcellularLocation>
        <location evidence="1">Mitochondrion</location>
    </subcellularLocation>
</comment>
<dbReference type="EMBL" id="MU855629">
    <property type="protein sequence ID" value="KAK3900879.1"/>
    <property type="molecule type" value="Genomic_DNA"/>
</dbReference>
<sequence length="568" mass="63488">MCPPPFKLPDTPCRTRFAPSPTGYLHLGSLRTALFNYLFAKATGGQFILRIEDTDQTRLVADAEERLYQDLEWLGLSWDEGPDKNGPYGPYRQSERLPLYKEHSDKLIREEKAYRCFCTPESLEAHRTAAEASGQPTIYPGTCSHVPLAESDARAQSGEKYAVRFKSSEKPIMIRDVVYNRFQKKEAEEDFIIMKRDGFPTYHFANVVDDRHMKITHVIRGAEWLISTPKHVELYNAFGWEPPQFVHLGLLVDANRQKLSKRDNSANMEFYKKGHVLPSALLNFAVLLGWRAPQTPKGDVMTLQDMADNFSLKFSKGDIIVSLSKLPFLQDKHLDELLTTPSSPLIHSHLLTPLRTALATFSSAQLPLPPKDRLIGPSPPASPLLTDPSYLPLVRRLLLSAKLDTSDPARRFADAVPALMYFFWPVPEAVLEGQLRGGQLAPVAPAERAMHLASAVEVLRSRLAALDGETAWTVAGLQRVIEEVRGDREYREVMGVGEGEDGLKQVYLPLRWALFAMNQGSPMAVAMEVLGKEETLRRLGVAKHVAETVEAAVARPEGKEKVEGQDAA</sequence>
<dbReference type="InterPro" id="IPR004527">
    <property type="entry name" value="Glu-tRNA-ligase_bac/mito"/>
</dbReference>
<feature type="domain" description="Aminoacyl-tRNA synthetase class I anticodon-binding" evidence="13">
    <location>
        <begin position="445"/>
        <end position="540"/>
    </location>
</feature>
<dbReference type="InterPro" id="IPR008925">
    <property type="entry name" value="aa_tRNA-synth_I_cd-bd_sf"/>
</dbReference>
<dbReference type="InterPro" id="IPR020751">
    <property type="entry name" value="aa-tRNA-synth_I_codon-bd_sub2"/>
</dbReference>
<dbReference type="Gene3D" id="1.10.10.350">
    <property type="match status" value="1"/>
</dbReference>
<dbReference type="GO" id="GO:0004818">
    <property type="term" value="F:glutamate-tRNA ligase activity"/>
    <property type="evidence" value="ECO:0007669"/>
    <property type="project" value="UniProtKB-EC"/>
</dbReference>
<gene>
    <name evidence="14" type="ORF">C8A05DRAFT_35475</name>
</gene>
<evidence type="ECO:0000259" key="13">
    <source>
        <dbReference type="Pfam" id="PF19269"/>
    </source>
</evidence>
<dbReference type="Proteomes" id="UP001303889">
    <property type="component" value="Unassembled WGS sequence"/>
</dbReference>
<dbReference type="FunFam" id="3.40.50.620:FF:000045">
    <property type="entry name" value="Glutamate--tRNA ligase, mitochondrial"/>
    <property type="match status" value="1"/>
</dbReference>
<keyword evidence="15" id="KW-1185">Reference proteome</keyword>
<evidence type="ECO:0000256" key="2">
    <source>
        <dbReference type="ARBA" id="ARBA00007894"/>
    </source>
</evidence>